<evidence type="ECO:0000256" key="2">
    <source>
        <dbReference type="ARBA" id="ARBA00004787"/>
    </source>
</evidence>
<keyword evidence="9" id="KW-1185">Reference proteome</keyword>
<feature type="site" description="Transition state stabilizer" evidence="7">
    <location>
        <position position="20"/>
    </location>
</feature>
<sequence>MTAASGAVVAIVPAAGSGERLAVGVPKAFYQLDGQTLVERAVDGLLESKVVDNVVVAVPPDRTDEAKLILGHKAMIVAGGANRTETVRLALSALETSEPSFVLVHDAARALTPPSLVARVVNALRAGHLAVVPALPLTDTIKAVDANGVVLGTPERAGLRAVQTPQGFAGDLLRRAYQHADTADFTDDASLVEHIGGQVQVVEGDPLAFKITNRFDLLLAQAVVRG</sequence>
<keyword evidence="5 7" id="KW-0548">Nucleotidyltransferase</keyword>
<dbReference type="Gene3D" id="3.90.550.10">
    <property type="entry name" value="Spore Coat Polysaccharide Biosynthesis Protein SpsA, Chain A"/>
    <property type="match status" value="1"/>
</dbReference>
<gene>
    <name evidence="7 8" type="primary">ispD</name>
    <name evidence="8" type="ORF">LAUMK13_04861</name>
</gene>
<dbReference type="RefSeq" id="WP_099193797.1">
    <property type="nucleotide sequence ID" value="NZ_UPHQ01000256.1"/>
</dbReference>
<dbReference type="GO" id="GO:0050518">
    <property type="term" value="F:2-C-methyl-D-erythritol 4-phosphate cytidylyltransferase activity"/>
    <property type="evidence" value="ECO:0007669"/>
    <property type="project" value="UniProtKB-UniRule"/>
</dbReference>
<dbReference type="Pfam" id="PF01128">
    <property type="entry name" value="IspD"/>
    <property type="match status" value="1"/>
</dbReference>
<accession>A0A498QFL7</accession>
<feature type="site" description="Transition state stabilizer" evidence="7">
    <location>
        <position position="27"/>
    </location>
</feature>
<keyword evidence="6 7" id="KW-0414">Isoprene biosynthesis</keyword>
<dbReference type="InterPro" id="IPR034683">
    <property type="entry name" value="IspD/TarI"/>
</dbReference>
<feature type="site" description="Positions MEP for the nucleophilic attack" evidence="7">
    <location>
        <position position="210"/>
    </location>
</feature>
<name>A0A498QFL7_9MYCO</name>
<dbReference type="PANTHER" id="PTHR32125">
    <property type="entry name" value="2-C-METHYL-D-ERYTHRITOL 4-PHOSPHATE CYTIDYLYLTRANSFERASE, CHLOROPLASTIC"/>
    <property type="match status" value="1"/>
</dbReference>
<evidence type="ECO:0000256" key="4">
    <source>
        <dbReference type="ARBA" id="ARBA00022679"/>
    </source>
</evidence>
<dbReference type="GO" id="GO:0019288">
    <property type="term" value="P:isopentenyl diphosphate biosynthetic process, methylerythritol 4-phosphate pathway"/>
    <property type="evidence" value="ECO:0007669"/>
    <property type="project" value="UniProtKB-UniRule"/>
</dbReference>
<dbReference type="InterPro" id="IPR029044">
    <property type="entry name" value="Nucleotide-diphossugar_trans"/>
</dbReference>
<comment type="similarity">
    <text evidence="3 7">Belongs to the IspD/TarI cytidylyltransferase family. IspD subfamily.</text>
</comment>
<evidence type="ECO:0000256" key="5">
    <source>
        <dbReference type="ARBA" id="ARBA00022695"/>
    </source>
</evidence>
<evidence type="ECO:0000313" key="9">
    <source>
        <dbReference type="Proteomes" id="UP000267289"/>
    </source>
</evidence>
<comment type="pathway">
    <text evidence="2 7">Isoprenoid biosynthesis; isopentenyl diphosphate biosynthesis via DXP pathway; isopentenyl diphosphate from 1-deoxy-D-xylulose 5-phosphate: step 2/6.</text>
</comment>
<protein>
    <recommendedName>
        <fullName evidence="7">2-C-methyl-D-erythritol 4-phosphate cytidylyltransferase</fullName>
        <ecNumber evidence="7">2.7.7.60</ecNumber>
    </recommendedName>
    <alternativeName>
        <fullName evidence="7">4-diphosphocytidyl-2C-methyl-D-erythritol synthase</fullName>
    </alternativeName>
    <alternativeName>
        <fullName evidence="7">MEP cytidylyltransferase</fullName>
        <shortName evidence="7">MCT</shortName>
    </alternativeName>
</protein>
<dbReference type="AlphaFoldDB" id="A0A498QFL7"/>
<dbReference type="UniPathway" id="UPA00056">
    <property type="reaction ID" value="UER00093"/>
</dbReference>
<proteinExistence type="inferred from homology"/>
<dbReference type="EC" id="2.7.7.60" evidence="7"/>
<organism evidence="8 9">
    <name type="scientific">Mycobacterium innocens</name>
    <dbReference type="NCBI Taxonomy" id="2341083"/>
    <lineage>
        <taxon>Bacteria</taxon>
        <taxon>Bacillati</taxon>
        <taxon>Actinomycetota</taxon>
        <taxon>Actinomycetes</taxon>
        <taxon>Mycobacteriales</taxon>
        <taxon>Mycobacteriaceae</taxon>
        <taxon>Mycobacterium</taxon>
    </lineage>
</organism>
<evidence type="ECO:0000313" key="8">
    <source>
        <dbReference type="EMBL" id="VBA44111.1"/>
    </source>
</evidence>
<keyword evidence="4 7" id="KW-0808">Transferase</keyword>
<comment type="catalytic activity">
    <reaction evidence="1 7">
        <text>2-C-methyl-D-erythritol 4-phosphate + CTP + H(+) = 4-CDP-2-C-methyl-D-erythritol + diphosphate</text>
        <dbReference type="Rhea" id="RHEA:13429"/>
        <dbReference type="ChEBI" id="CHEBI:15378"/>
        <dbReference type="ChEBI" id="CHEBI:33019"/>
        <dbReference type="ChEBI" id="CHEBI:37563"/>
        <dbReference type="ChEBI" id="CHEBI:57823"/>
        <dbReference type="ChEBI" id="CHEBI:58262"/>
        <dbReference type="EC" id="2.7.7.60"/>
    </reaction>
</comment>
<dbReference type="InterPro" id="IPR050088">
    <property type="entry name" value="IspD/TarI_cytidylyltransf_bact"/>
</dbReference>
<dbReference type="FunFam" id="3.90.550.10:FF:000003">
    <property type="entry name" value="2-C-methyl-D-erythritol 4-phosphate cytidylyltransferase"/>
    <property type="match status" value="1"/>
</dbReference>
<reference evidence="8 9" key="1">
    <citation type="submission" date="2018-09" db="EMBL/GenBank/DDBJ databases">
        <authorList>
            <person name="Tagini F."/>
        </authorList>
    </citation>
    <scope>NUCLEOTIDE SEQUENCE [LARGE SCALE GENOMIC DNA]</scope>
    <source>
        <strain evidence="8 9">MK13</strain>
    </source>
</reference>
<dbReference type="PROSITE" id="PS01295">
    <property type="entry name" value="ISPD"/>
    <property type="match status" value="1"/>
</dbReference>
<dbReference type="EMBL" id="UPHQ01000256">
    <property type="protein sequence ID" value="VBA44111.1"/>
    <property type="molecule type" value="Genomic_DNA"/>
</dbReference>
<dbReference type="InterPro" id="IPR001228">
    <property type="entry name" value="IspD"/>
</dbReference>
<dbReference type="SUPFAM" id="SSF53448">
    <property type="entry name" value="Nucleotide-diphospho-sugar transferases"/>
    <property type="match status" value="1"/>
</dbReference>
<comment type="function">
    <text evidence="7">Catalyzes the formation of 4-diphosphocytidyl-2-C-methyl-D-erythritol from CTP and 2-C-methyl-D-erythritol 4-phosphate (MEP).</text>
</comment>
<evidence type="ECO:0000256" key="6">
    <source>
        <dbReference type="ARBA" id="ARBA00023229"/>
    </source>
</evidence>
<evidence type="ECO:0000256" key="3">
    <source>
        <dbReference type="ARBA" id="ARBA00009789"/>
    </source>
</evidence>
<dbReference type="InterPro" id="IPR018294">
    <property type="entry name" value="ISPD_synthase_CS"/>
</dbReference>
<dbReference type="PANTHER" id="PTHR32125:SF4">
    <property type="entry name" value="2-C-METHYL-D-ERYTHRITOL 4-PHOSPHATE CYTIDYLYLTRANSFERASE, CHLOROPLASTIC"/>
    <property type="match status" value="1"/>
</dbReference>
<feature type="site" description="Positions MEP for the nucleophilic attack" evidence="7">
    <location>
        <position position="156"/>
    </location>
</feature>
<dbReference type="OrthoDB" id="9802561at2"/>
<evidence type="ECO:0000256" key="7">
    <source>
        <dbReference type="HAMAP-Rule" id="MF_00108"/>
    </source>
</evidence>
<dbReference type="NCBIfam" id="TIGR00453">
    <property type="entry name" value="ispD"/>
    <property type="match status" value="1"/>
</dbReference>
<dbReference type="CDD" id="cd02516">
    <property type="entry name" value="CDP-ME_synthetase"/>
    <property type="match status" value="1"/>
</dbReference>
<evidence type="ECO:0000256" key="1">
    <source>
        <dbReference type="ARBA" id="ARBA00001282"/>
    </source>
</evidence>
<dbReference type="Proteomes" id="UP000267289">
    <property type="component" value="Unassembled WGS sequence"/>
</dbReference>
<dbReference type="HAMAP" id="MF_00108">
    <property type="entry name" value="IspD"/>
    <property type="match status" value="1"/>
</dbReference>